<evidence type="ECO:0000313" key="2">
    <source>
        <dbReference type="Proteomes" id="UP000789342"/>
    </source>
</evidence>
<accession>A0A9N9CQY9</accession>
<comment type="caution">
    <text evidence="1">The sequence shown here is derived from an EMBL/GenBank/DDBJ whole genome shotgun (WGS) entry which is preliminary data.</text>
</comment>
<dbReference type="EMBL" id="CAJVPV010006887">
    <property type="protein sequence ID" value="CAG8611957.1"/>
    <property type="molecule type" value="Genomic_DNA"/>
</dbReference>
<name>A0A9N9CQY9_9GLOM</name>
<evidence type="ECO:0000313" key="1">
    <source>
        <dbReference type="EMBL" id="CAG8611957.1"/>
    </source>
</evidence>
<reference evidence="1" key="1">
    <citation type="submission" date="2021-06" db="EMBL/GenBank/DDBJ databases">
        <authorList>
            <person name="Kallberg Y."/>
            <person name="Tangrot J."/>
            <person name="Rosling A."/>
        </authorList>
    </citation>
    <scope>NUCLEOTIDE SEQUENCE</scope>
    <source>
        <strain evidence="1">CL551</strain>
    </source>
</reference>
<proteinExistence type="predicted"/>
<protein>
    <submittedName>
        <fullName evidence="1">18084_t:CDS:1</fullName>
    </submittedName>
</protein>
<keyword evidence="2" id="KW-1185">Reference proteome</keyword>
<sequence>MRRLIARATRNPVTTERSITADVGSTQYTWNKFAMQQWVAFLAIEQRDVRQDGVLEEITKIKKIKSQV</sequence>
<gene>
    <name evidence="1" type="ORF">AMORRO_LOCUS8259</name>
</gene>
<dbReference type="Proteomes" id="UP000789342">
    <property type="component" value="Unassembled WGS sequence"/>
</dbReference>
<dbReference type="AlphaFoldDB" id="A0A9N9CQY9"/>
<organism evidence="1 2">
    <name type="scientific">Acaulospora morrowiae</name>
    <dbReference type="NCBI Taxonomy" id="94023"/>
    <lineage>
        <taxon>Eukaryota</taxon>
        <taxon>Fungi</taxon>
        <taxon>Fungi incertae sedis</taxon>
        <taxon>Mucoromycota</taxon>
        <taxon>Glomeromycotina</taxon>
        <taxon>Glomeromycetes</taxon>
        <taxon>Diversisporales</taxon>
        <taxon>Acaulosporaceae</taxon>
        <taxon>Acaulospora</taxon>
    </lineage>
</organism>